<evidence type="ECO:0000256" key="1">
    <source>
        <dbReference type="SAM" id="SignalP"/>
    </source>
</evidence>
<comment type="caution">
    <text evidence="2">The sequence shown here is derived from an EMBL/GenBank/DDBJ whole genome shotgun (WGS) entry which is preliminary data.</text>
</comment>
<accession>A0A845MD73</accession>
<gene>
    <name evidence="2" type="ORF">GQF03_06260</name>
</gene>
<organism evidence="2 3">
    <name type="scientific">Sneathiella chungangensis</name>
    <dbReference type="NCBI Taxonomy" id="1418234"/>
    <lineage>
        <taxon>Bacteria</taxon>
        <taxon>Pseudomonadati</taxon>
        <taxon>Pseudomonadota</taxon>
        <taxon>Alphaproteobacteria</taxon>
        <taxon>Sneathiellales</taxon>
        <taxon>Sneathiellaceae</taxon>
        <taxon>Sneathiella</taxon>
    </lineage>
</organism>
<name>A0A845MD73_9PROT</name>
<evidence type="ECO:0000313" key="2">
    <source>
        <dbReference type="EMBL" id="MZR21928.1"/>
    </source>
</evidence>
<dbReference type="OrthoDB" id="6087881at2"/>
<proteinExistence type="predicted"/>
<keyword evidence="3" id="KW-1185">Reference proteome</keyword>
<protein>
    <recommendedName>
        <fullName evidence="4">Lipocalin-like domain-containing protein</fullName>
    </recommendedName>
</protein>
<dbReference type="EMBL" id="WTVA01000002">
    <property type="protein sequence ID" value="MZR21928.1"/>
    <property type="molecule type" value="Genomic_DNA"/>
</dbReference>
<dbReference type="AlphaFoldDB" id="A0A845MD73"/>
<reference evidence="2 3" key="1">
    <citation type="journal article" date="2014" name="Int. J. Syst. Evol. Microbiol.">
        <title>Sneathiella chungangensis sp. nov., isolated from a marine sand, and emended description of the genus Sneathiella.</title>
        <authorList>
            <person name="Siamphan C."/>
            <person name="Kim H."/>
            <person name="Lee J.S."/>
            <person name="Kim W."/>
        </authorList>
    </citation>
    <scope>NUCLEOTIDE SEQUENCE [LARGE SCALE GENOMIC DNA]</scope>
    <source>
        <strain evidence="2 3">KCTC 32476</strain>
    </source>
</reference>
<evidence type="ECO:0008006" key="4">
    <source>
        <dbReference type="Google" id="ProtNLM"/>
    </source>
</evidence>
<dbReference type="RefSeq" id="WP_161338353.1">
    <property type="nucleotide sequence ID" value="NZ_JBHSDG010000006.1"/>
</dbReference>
<feature type="signal peptide" evidence="1">
    <location>
        <begin position="1"/>
        <end position="24"/>
    </location>
</feature>
<sequence length="182" mass="20290">MSKVRNFLIAALAAFLVFPSVSTAKDVSISAFKGDWRGNAISESSVSVNFAITSRDIDVNIQPTDDGDFTITWRTLLRQKGTPEDPKEVLKETTLTFVKTERPNFWHSGQGGDIFAGDTISWAQLRKQTLTIYVMAISEVGDYDMQVYKRTLTGVNMELDFTAIRDGAVRRTAKGRLILFGK</sequence>
<evidence type="ECO:0000313" key="3">
    <source>
        <dbReference type="Proteomes" id="UP000445696"/>
    </source>
</evidence>
<feature type="chain" id="PRO_5032763237" description="Lipocalin-like domain-containing protein" evidence="1">
    <location>
        <begin position="25"/>
        <end position="182"/>
    </location>
</feature>
<dbReference type="Proteomes" id="UP000445696">
    <property type="component" value="Unassembled WGS sequence"/>
</dbReference>
<keyword evidence="1" id="KW-0732">Signal</keyword>